<dbReference type="AlphaFoldDB" id="A0A0D0KGB8"/>
<dbReference type="RefSeq" id="WP_042581435.1">
    <property type="nucleotide sequence ID" value="NZ_JXQQ01000070.1"/>
</dbReference>
<protein>
    <submittedName>
        <fullName evidence="2">Uncharacterized protein</fullName>
    </submittedName>
</protein>
<name>A0A0D0KGB8_VARPD</name>
<reference evidence="2 3" key="1">
    <citation type="submission" date="2014-12" db="EMBL/GenBank/DDBJ databases">
        <title>16Stimator: statistical estimation of ribosomal gene copy numbers from draft genome assemblies.</title>
        <authorList>
            <person name="Perisin M.A."/>
            <person name="Vetter M."/>
            <person name="Gilbert J.A."/>
            <person name="Bergelson J."/>
        </authorList>
    </citation>
    <scope>NUCLEOTIDE SEQUENCE [LARGE SCALE GENOMIC DNA]</scope>
    <source>
        <strain evidence="2 3">MEDvA23</strain>
    </source>
</reference>
<gene>
    <name evidence="2" type="ORF">RT97_24415</name>
</gene>
<organism evidence="2 3">
    <name type="scientific">Variovorax paradoxus</name>
    <dbReference type="NCBI Taxonomy" id="34073"/>
    <lineage>
        <taxon>Bacteria</taxon>
        <taxon>Pseudomonadati</taxon>
        <taxon>Pseudomonadota</taxon>
        <taxon>Betaproteobacteria</taxon>
        <taxon>Burkholderiales</taxon>
        <taxon>Comamonadaceae</taxon>
        <taxon>Variovorax</taxon>
    </lineage>
</organism>
<dbReference type="Proteomes" id="UP000032067">
    <property type="component" value="Unassembled WGS sequence"/>
</dbReference>
<feature type="region of interest" description="Disordered" evidence="1">
    <location>
        <begin position="72"/>
        <end position="91"/>
    </location>
</feature>
<proteinExistence type="predicted"/>
<evidence type="ECO:0000313" key="3">
    <source>
        <dbReference type="Proteomes" id="UP000032067"/>
    </source>
</evidence>
<dbReference type="OrthoDB" id="8853650at2"/>
<evidence type="ECO:0000256" key="1">
    <source>
        <dbReference type="SAM" id="MobiDB-lite"/>
    </source>
</evidence>
<dbReference type="EMBL" id="JXQQ01000070">
    <property type="protein sequence ID" value="KIQ25197.1"/>
    <property type="molecule type" value="Genomic_DNA"/>
</dbReference>
<accession>A0A0D0KGB8</accession>
<sequence>MDTVRLDIHVPEGWACWIELARTPHGTYAGLAELSHLGIARCALVITQQLSWESAIERATVRADHFVRQWMPQRSPRPAPDAGATTVPGDA</sequence>
<evidence type="ECO:0000313" key="2">
    <source>
        <dbReference type="EMBL" id="KIQ25197.1"/>
    </source>
</evidence>
<comment type="caution">
    <text evidence="2">The sequence shown here is derived from an EMBL/GenBank/DDBJ whole genome shotgun (WGS) entry which is preliminary data.</text>
</comment>